<dbReference type="GO" id="GO:0016020">
    <property type="term" value="C:membrane"/>
    <property type="evidence" value="ECO:0007669"/>
    <property type="project" value="UniProtKB-SubCell"/>
</dbReference>
<keyword evidence="2 6" id="KW-0812">Transmembrane</keyword>
<feature type="transmembrane region" description="Helical" evidence="6">
    <location>
        <begin position="546"/>
        <end position="566"/>
    </location>
</feature>
<reference evidence="7" key="1">
    <citation type="journal article" date="2020" name="Fungal Divers.">
        <title>Resolving the Mortierellaceae phylogeny through synthesis of multi-gene phylogenetics and phylogenomics.</title>
        <authorList>
            <person name="Vandepol N."/>
            <person name="Liber J."/>
            <person name="Desiro A."/>
            <person name="Na H."/>
            <person name="Kennedy M."/>
            <person name="Barry K."/>
            <person name="Grigoriev I.V."/>
            <person name="Miller A.N."/>
            <person name="O'Donnell K."/>
            <person name="Stajich J.E."/>
            <person name="Bonito G."/>
        </authorList>
    </citation>
    <scope>NUCLEOTIDE SEQUENCE</scope>
    <source>
        <strain evidence="7">NRRL 2769</strain>
    </source>
</reference>
<feature type="transmembrane region" description="Helical" evidence="6">
    <location>
        <begin position="45"/>
        <end position="65"/>
    </location>
</feature>
<keyword evidence="8" id="KW-1185">Reference proteome</keyword>
<dbReference type="Proteomes" id="UP000703661">
    <property type="component" value="Unassembled WGS sequence"/>
</dbReference>
<accession>A0A9P6MVF6</accession>
<feature type="transmembrane region" description="Helical" evidence="6">
    <location>
        <begin position="578"/>
        <end position="602"/>
    </location>
</feature>
<feature type="compositionally biased region" description="Polar residues" evidence="5">
    <location>
        <begin position="204"/>
        <end position="222"/>
    </location>
</feature>
<feature type="transmembrane region" description="Helical" evidence="6">
    <location>
        <begin position="460"/>
        <end position="480"/>
    </location>
</feature>
<feature type="compositionally biased region" description="Polar residues" evidence="5">
    <location>
        <begin position="253"/>
        <end position="271"/>
    </location>
</feature>
<name>A0A9P6MVF6_9FUNG</name>
<comment type="subcellular location">
    <subcellularLocation>
        <location evidence="1">Membrane</location>
        <topology evidence="1">Multi-pass membrane protein</topology>
    </subcellularLocation>
</comment>
<feature type="transmembrane region" description="Helical" evidence="6">
    <location>
        <begin position="500"/>
        <end position="525"/>
    </location>
</feature>
<evidence type="ECO:0000313" key="7">
    <source>
        <dbReference type="EMBL" id="KAG0013968.1"/>
    </source>
</evidence>
<feature type="region of interest" description="Disordered" evidence="5">
    <location>
        <begin position="179"/>
        <end position="306"/>
    </location>
</feature>
<organism evidence="7 8">
    <name type="scientific">Entomortierella chlamydospora</name>
    <dbReference type="NCBI Taxonomy" id="101097"/>
    <lineage>
        <taxon>Eukaryota</taxon>
        <taxon>Fungi</taxon>
        <taxon>Fungi incertae sedis</taxon>
        <taxon>Mucoromycota</taxon>
        <taxon>Mortierellomycotina</taxon>
        <taxon>Mortierellomycetes</taxon>
        <taxon>Mortierellales</taxon>
        <taxon>Mortierellaceae</taxon>
        <taxon>Entomortierella</taxon>
    </lineage>
</organism>
<comment type="caution">
    <text evidence="7">The sequence shown here is derived from an EMBL/GenBank/DDBJ whole genome shotgun (WGS) entry which is preliminary data.</text>
</comment>
<keyword evidence="4 6" id="KW-0472">Membrane</keyword>
<dbReference type="EMBL" id="JAAAID010000782">
    <property type="protein sequence ID" value="KAG0013968.1"/>
    <property type="molecule type" value="Genomic_DNA"/>
</dbReference>
<dbReference type="InterPro" id="IPR040254">
    <property type="entry name" value="Ecm3-like"/>
</dbReference>
<evidence type="ECO:0000256" key="4">
    <source>
        <dbReference type="ARBA" id="ARBA00023136"/>
    </source>
</evidence>
<protein>
    <submittedName>
        <fullName evidence="7">Protein M3</fullName>
    </submittedName>
</protein>
<feature type="transmembrane region" description="Helical" evidence="6">
    <location>
        <begin position="119"/>
        <end position="137"/>
    </location>
</feature>
<dbReference type="Pfam" id="PF03547">
    <property type="entry name" value="Mem_trans"/>
    <property type="match status" value="1"/>
</dbReference>
<sequence>MAKHGLLSPAGAKVVAGLILNYTLPALLFAKMITCVDRSNVGELGFIALVAVFYITLGAFMGLIIQRTKLVPKRLYWGIVAATMFTNFGDLPISIILAVSDHPPFLVGDGPRGTTYSSVFIAVFYLFLFPLGGYRLIRYDHVKETERLQNLIREHNNHEQSNSNDCALSENAVTLSPDSIEQQQLQQQLRQSQHLSSPGHHYQPQRQGQGMPSSFSATSTMISMDCPPEDNAKELRYRPNDQEEYGSPRDMESPSQGRFDSSSMESSSLPRATNPFIHVPTQNDDNSSSDSGRSSPTPSSQHQHLYPLQNLRSDGWRYSIDSMVSSGTGATRFSAGHDDDHNLIQPMSKAGGPMRKKSLRSPVFNGYQPPPLHPHSNSGSSSTSPLRLTPPVRIGVESCAVENANGAPDNMATVSLGPTDAEISMEPLPKVPPALQNAYNSTHSGQVHWFWRIFHSTREYLTPPTIGLLIGLSVALTPLRDLFITTPDPLSTSTPDDLPILGFILDVTLLLGGCCVPLGLTVLGASLSRLKPGRMRPLIPTMAMITIAKLVISPCIGIMLVQFVFVQHFGWVPAQNHMLRFTLMLTSGSPTSITCFVLAQVWDRRTKNAGSEMAAIIAVQYAVSVVSLTIGSACMMYYLF</sequence>
<feature type="compositionally biased region" description="Basic and acidic residues" evidence="5">
    <location>
        <begin position="230"/>
        <end position="252"/>
    </location>
</feature>
<feature type="region of interest" description="Disordered" evidence="5">
    <location>
        <begin position="331"/>
        <end position="387"/>
    </location>
</feature>
<evidence type="ECO:0000313" key="8">
    <source>
        <dbReference type="Proteomes" id="UP000703661"/>
    </source>
</evidence>
<dbReference type="PANTHER" id="PTHR31274">
    <property type="entry name" value="PROTEIN ECM3"/>
    <property type="match status" value="1"/>
</dbReference>
<feature type="transmembrane region" description="Helical" evidence="6">
    <location>
        <begin position="12"/>
        <end position="33"/>
    </location>
</feature>
<feature type="transmembrane region" description="Helical" evidence="6">
    <location>
        <begin position="614"/>
        <end position="639"/>
    </location>
</feature>
<dbReference type="GO" id="GO:0055085">
    <property type="term" value="P:transmembrane transport"/>
    <property type="evidence" value="ECO:0007669"/>
    <property type="project" value="InterPro"/>
</dbReference>
<proteinExistence type="predicted"/>
<evidence type="ECO:0000256" key="1">
    <source>
        <dbReference type="ARBA" id="ARBA00004141"/>
    </source>
</evidence>
<evidence type="ECO:0000256" key="2">
    <source>
        <dbReference type="ARBA" id="ARBA00022692"/>
    </source>
</evidence>
<dbReference type="InterPro" id="IPR004776">
    <property type="entry name" value="Mem_transp_PIN-like"/>
</dbReference>
<evidence type="ECO:0000256" key="5">
    <source>
        <dbReference type="SAM" id="MobiDB-lite"/>
    </source>
</evidence>
<feature type="compositionally biased region" description="Low complexity" evidence="5">
    <location>
        <begin position="280"/>
        <end position="301"/>
    </location>
</feature>
<gene>
    <name evidence="7" type="primary">ECM3</name>
    <name evidence="7" type="ORF">BGZ80_010744</name>
</gene>
<keyword evidence="3 6" id="KW-1133">Transmembrane helix</keyword>
<evidence type="ECO:0000256" key="3">
    <source>
        <dbReference type="ARBA" id="ARBA00022989"/>
    </source>
</evidence>
<dbReference type="PANTHER" id="PTHR31274:SF1">
    <property type="entry name" value="AGL149CP"/>
    <property type="match status" value="1"/>
</dbReference>
<evidence type="ECO:0000256" key="6">
    <source>
        <dbReference type="SAM" id="Phobius"/>
    </source>
</evidence>
<dbReference type="AlphaFoldDB" id="A0A9P6MVF6"/>
<feature type="transmembrane region" description="Helical" evidence="6">
    <location>
        <begin position="77"/>
        <end position="99"/>
    </location>
</feature>
<feature type="compositionally biased region" description="Low complexity" evidence="5">
    <location>
        <begin position="182"/>
        <end position="197"/>
    </location>
</feature>
<feature type="compositionally biased region" description="Low complexity" evidence="5">
    <location>
        <begin position="374"/>
        <end position="387"/>
    </location>
</feature>